<reference evidence="2" key="1">
    <citation type="submission" date="2018-11" db="EMBL/GenBank/DDBJ databases">
        <authorList>
            <consortium name="Genoscope - CEA"/>
            <person name="William W."/>
        </authorList>
    </citation>
    <scope>NUCLEOTIDE SEQUENCE</scope>
</reference>
<feature type="non-terminal residue" evidence="2">
    <location>
        <position position="1"/>
    </location>
</feature>
<dbReference type="EMBL" id="LS974619">
    <property type="protein sequence ID" value="CAG7884582.1"/>
    <property type="molecule type" value="Genomic_DNA"/>
</dbReference>
<gene>
    <name evidence="2" type="ORF">BRAA03T14867Z</name>
    <name evidence="1" type="ORF">BRAPAZ1V2_A03P59250.2</name>
</gene>
<evidence type="ECO:0000313" key="2">
    <source>
        <dbReference type="EMBL" id="VDC83649.1"/>
    </source>
</evidence>
<accession>A0A3P6A1N5</accession>
<sequence>ESAPGYLRPRPNPRRYTNEVYCKPREGQMTCLLVPGGYSIYANIEEAKTCIVSTINP</sequence>
<dbReference type="Proteomes" id="UP000694005">
    <property type="component" value="Chromosome A03"/>
</dbReference>
<proteinExistence type="predicted"/>
<dbReference type="EMBL" id="LR031572">
    <property type="protein sequence ID" value="VDC83649.1"/>
    <property type="molecule type" value="Genomic_DNA"/>
</dbReference>
<evidence type="ECO:0000313" key="1">
    <source>
        <dbReference type="EMBL" id="CAG7884582.1"/>
    </source>
</evidence>
<protein>
    <submittedName>
        <fullName evidence="1">Uncharacterized protein</fullName>
    </submittedName>
</protein>
<dbReference type="AlphaFoldDB" id="A0A3P6A1N5"/>
<organism evidence="2">
    <name type="scientific">Brassica campestris</name>
    <name type="common">Field mustard</name>
    <dbReference type="NCBI Taxonomy" id="3711"/>
    <lineage>
        <taxon>Eukaryota</taxon>
        <taxon>Viridiplantae</taxon>
        <taxon>Streptophyta</taxon>
        <taxon>Embryophyta</taxon>
        <taxon>Tracheophyta</taxon>
        <taxon>Spermatophyta</taxon>
        <taxon>Magnoliopsida</taxon>
        <taxon>eudicotyledons</taxon>
        <taxon>Gunneridae</taxon>
        <taxon>Pentapetalae</taxon>
        <taxon>rosids</taxon>
        <taxon>malvids</taxon>
        <taxon>Brassicales</taxon>
        <taxon>Brassicaceae</taxon>
        <taxon>Brassiceae</taxon>
        <taxon>Brassica</taxon>
    </lineage>
</organism>
<name>A0A3P6A1N5_BRACM</name>
<dbReference type="Gramene" id="A03p59250.2_BraZ1">
    <property type="protein sequence ID" value="A03p59250.2_BraZ1.CDS.1"/>
    <property type="gene ID" value="A03g59250.2_BraZ1"/>
</dbReference>